<evidence type="ECO:0000313" key="1">
    <source>
        <dbReference type="EMBL" id="KAK8781003.1"/>
    </source>
</evidence>
<dbReference type="SUPFAM" id="SSF52047">
    <property type="entry name" value="RNI-like"/>
    <property type="match status" value="1"/>
</dbReference>
<sequence>MVRGHPVSIQLSYLELRQCEVTMFSDYVQSTAALKELSLVQLGLKGVEIIALFKALESSKTVEVLKLEVNTLYIRGALQFAKLQQNNTLRSATLQKAEMQAGRAS</sequence>
<comment type="caution">
    <text evidence="1">The sequence shown here is derived from an EMBL/GenBank/DDBJ whole genome shotgun (WGS) entry which is preliminary data.</text>
</comment>
<reference evidence="1 2" key="1">
    <citation type="journal article" date="2023" name="Arcadia Sci">
        <title>De novo assembly of a long-read Amblyomma americanum tick genome.</title>
        <authorList>
            <person name="Chou S."/>
            <person name="Poskanzer K.E."/>
            <person name="Rollins M."/>
            <person name="Thuy-Boun P.S."/>
        </authorList>
    </citation>
    <scope>NUCLEOTIDE SEQUENCE [LARGE SCALE GENOMIC DNA]</scope>
    <source>
        <strain evidence="1">F_SG_1</strain>
        <tissue evidence="1">Salivary glands</tissue>
    </source>
</reference>
<proteinExistence type="predicted"/>
<dbReference type="Gene3D" id="3.80.10.10">
    <property type="entry name" value="Ribonuclease Inhibitor"/>
    <property type="match status" value="1"/>
</dbReference>
<protein>
    <submittedName>
        <fullName evidence="1">Uncharacterized protein</fullName>
    </submittedName>
</protein>
<accession>A0AAQ4F2M1</accession>
<dbReference type="AlphaFoldDB" id="A0AAQ4F2M1"/>
<organism evidence="1 2">
    <name type="scientific">Amblyomma americanum</name>
    <name type="common">Lone star tick</name>
    <dbReference type="NCBI Taxonomy" id="6943"/>
    <lineage>
        <taxon>Eukaryota</taxon>
        <taxon>Metazoa</taxon>
        <taxon>Ecdysozoa</taxon>
        <taxon>Arthropoda</taxon>
        <taxon>Chelicerata</taxon>
        <taxon>Arachnida</taxon>
        <taxon>Acari</taxon>
        <taxon>Parasitiformes</taxon>
        <taxon>Ixodida</taxon>
        <taxon>Ixodoidea</taxon>
        <taxon>Ixodidae</taxon>
        <taxon>Amblyomminae</taxon>
        <taxon>Amblyomma</taxon>
    </lineage>
</organism>
<evidence type="ECO:0000313" key="2">
    <source>
        <dbReference type="Proteomes" id="UP001321473"/>
    </source>
</evidence>
<dbReference type="InterPro" id="IPR032675">
    <property type="entry name" value="LRR_dom_sf"/>
</dbReference>
<gene>
    <name evidence="1" type="ORF">V5799_017654</name>
</gene>
<dbReference type="EMBL" id="JARKHS020008190">
    <property type="protein sequence ID" value="KAK8781003.1"/>
    <property type="molecule type" value="Genomic_DNA"/>
</dbReference>
<name>A0AAQ4F2M1_AMBAM</name>
<dbReference type="Proteomes" id="UP001321473">
    <property type="component" value="Unassembled WGS sequence"/>
</dbReference>
<keyword evidence="2" id="KW-1185">Reference proteome</keyword>